<accession>A0ABS4SC28</accession>
<dbReference type="RefSeq" id="WP_226371695.1">
    <property type="nucleotide sequence ID" value="NZ_JAGIKX010000049.1"/>
</dbReference>
<keyword evidence="5" id="KW-1185">Reference proteome</keyword>
<evidence type="ECO:0000256" key="1">
    <source>
        <dbReference type="ARBA" id="ARBA00022741"/>
    </source>
</evidence>
<dbReference type="Gene3D" id="3.40.50.300">
    <property type="entry name" value="P-loop containing nucleotide triphosphate hydrolases"/>
    <property type="match status" value="1"/>
</dbReference>
<dbReference type="SUPFAM" id="SSF52540">
    <property type="entry name" value="P-loop containing nucleoside triphosphate hydrolases"/>
    <property type="match status" value="1"/>
</dbReference>
<dbReference type="PANTHER" id="PTHR43158:SF5">
    <property type="entry name" value="ABC TRANSPORTER, ATP-BINDING PROTEIN"/>
    <property type="match status" value="1"/>
</dbReference>
<evidence type="ECO:0000313" key="4">
    <source>
        <dbReference type="EMBL" id="MBP2259062.1"/>
    </source>
</evidence>
<dbReference type="PROSITE" id="PS50893">
    <property type="entry name" value="ABC_TRANSPORTER_2"/>
    <property type="match status" value="1"/>
</dbReference>
<comment type="caution">
    <text evidence="4">The sequence shown here is derived from an EMBL/GenBank/DDBJ whole genome shotgun (WGS) entry which is preliminary data.</text>
</comment>
<evidence type="ECO:0000256" key="2">
    <source>
        <dbReference type="ARBA" id="ARBA00022840"/>
    </source>
</evidence>
<feature type="domain" description="ABC transporter" evidence="3">
    <location>
        <begin position="3"/>
        <end position="228"/>
    </location>
</feature>
<dbReference type="Pfam" id="PF00005">
    <property type="entry name" value="ABC_tran"/>
    <property type="match status" value="1"/>
</dbReference>
<dbReference type="PANTHER" id="PTHR43158">
    <property type="entry name" value="SKFA PEPTIDE EXPORT ATP-BINDING PROTEIN SKFE"/>
    <property type="match status" value="1"/>
</dbReference>
<dbReference type="InterPro" id="IPR027417">
    <property type="entry name" value="P-loop_NTPase"/>
</dbReference>
<dbReference type="GO" id="GO:0005524">
    <property type="term" value="F:ATP binding"/>
    <property type="evidence" value="ECO:0007669"/>
    <property type="project" value="UniProtKB-KW"/>
</dbReference>
<gene>
    <name evidence="4" type="ORF">J2Z81_003053</name>
</gene>
<dbReference type="SMART" id="SM00382">
    <property type="entry name" value="AAA"/>
    <property type="match status" value="1"/>
</dbReference>
<name>A0ABS4SC28_9BACI</name>
<dbReference type="InterPro" id="IPR003593">
    <property type="entry name" value="AAA+_ATPase"/>
</dbReference>
<keyword evidence="1" id="KW-0547">Nucleotide-binding</keyword>
<dbReference type="EMBL" id="JAGIKX010000049">
    <property type="protein sequence ID" value="MBP2259062.1"/>
    <property type="molecule type" value="Genomic_DNA"/>
</dbReference>
<sequence length="292" mass="32983">MNIEIRNLMKKYKDNTALNNITFTLSEPKIYGLLGRNGAGKTTFMEILSGQILADSGQITIDGENPFDNQKLTESICLIKEGNNFKRDLKVKHILKIYSFFYPTWDQVLADKLIKIYSLNRHLKIKTLSKGMESALGIVVGLASKAPITIFDEPYIGLDAAARKKFYEILLEEYEAEKRTIIFSTHLIDEVSLLFEEVLILQEGELILKEEAEVLRDNTCAVTGSVDEVESFIRDKKVFEKKQLAGMMTAYVYGNMAEADAHGLNAEGVPIQELMIYLTEEKKTCGSMSKEK</sequence>
<dbReference type="CDD" id="cd03230">
    <property type="entry name" value="ABC_DR_subfamily_A"/>
    <property type="match status" value="1"/>
</dbReference>
<dbReference type="InterPro" id="IPR003439">
    <property type="entry name" value="ABC_transporter-like_ATP-bd"/>
</dbReference>
<organism evidence="4 5">
    <name type="scientific">Virgibacillus alimentarius</name>
    <dbReference type="NCBI Taxonomy" id="698769"/>
    <lineage>
        <taxon>Bacteria</taxon>
        <taxon>Bacillati</taxon>
        <taxon>Bacillota</taxon>
        <taxon>Bacilli</taxon>
        <taxon>Bacillales</taxon>
        <taxon>Bacillaceae</taxon>
        <taxon>Virgibacillus</taxon>
    </lineage>
</organism>
<proteinExistence type="predicted"/>
<reference evidence="4 5" key="1">
    <citation type="submission" date="2021-03" db="EMBL/GenBank/DDBJ databases">
        <title>Genomic Encyclopedia of Type Strains, Phase IV (KMG-IV): sequencing the most valuable type-strain genomes for metagenomic binning, comparative biology and taxonomic classification.</title>
        <authorList>
            <person name="Goeker M."/>
        </authorList>
    </citation>
    <scope>NUCLEOTIDE SEQUENCE [LARGE SCALE GENOMIC DNA]</scope>
    <source>
        <strain evidence="4 5">DSM 25790</strain>
    </source>
</reference>
<dbReference type="Proteomes" id="UP001519294">
    <property type="component" value="Unassembled WGS sequence"/>
</dbReference>
<protein>
    <submittedName>
        <fullName evidence="4">ABC-2 type transport system ATP-binding protein</fullName>
    </submittedName>
</protein>
<evidence type="ECO:0000313" key="5">
    <source>
        <dbReference type="Proteomes" id="UP001519294"/>
    </source>
</evidence>
<keyword evidence="2 4" id="KW-0067">ATP-binding</keyword>
<evidence type="ECO:0000259" key="3">
    <source>
        <dbReference type="PROSITE" id="PS50893"/>
    </source>
</evidence>